<gene>
    <name evidence="2" type="ORF">J2S42_007419</name>
</gene>
<dbReference type="Pfam" id="PF14206">
    <property type="entry name" value="Cys_rich_CPCC"/>
    <property type="match status" value="1"/>
</dbReference>
<feature type="domain" description="Cysteine-rich CPCC" evidence="1">
    <location>
        <begin position="1"/>
        <end position="55"/>
    </location>
</feature>
<comment type="caution">
    <text evidence="2">The sequence shown here is derived from an EMBL/GenBank/DDBJ whole genome shotgun (WGS) entry which is preliminary data.</text>
</comment>
<reference evidence="2 3" key="1">
    <citation type="submission" date="2023-07" db="EMBL/GenBank/DDBJ databases">
        <title>Sequencing the genomes of 1000 actinobacteria strains.</title>
        <authorList>
            <person name="Klenk H.-P."/>
        </authorList>
    </citation>
    <scope>NUCLEOTIDE SEQUENCE [LARGE SCALE GENOMIC DNA]</scope>
    <source>
        <strain evidence="2 3">DSM 44709</strain>
    </source>
</reference>
<name>A0AAE3W945_9ACTN</name>
<dbReference type="InterPro" id="IPR025983">
    <property type="entry name" value="Cys_rich_CPCC"/>
</dbReference>
<dbReference type="Proteomes" id="UP001240236">
    <property type="component" value="Unassembled WGS sequence"/>
</dbReference>
<keyword evidence="3" id="KW-1185">Reference proteome</keyword>
<dbReference type="AlphaFoldDB" id="A0AAE3W945"/>
<evidence type="ECO:0000313" key="2">
    <source>
        <dbReference type="EMBL" id="MDQ0370750.1"/>
    </source>
</evidence>
<proteinExistence type="predicted"/>
<sequence length="57" mass="6458">MCFWTEDGSSDRDAKVAKGGPNGELSLDEARLNFAIYGASHRRYLDVVRKPREDEMP</sequence>
<evidence type="ECO:0000259" key="1">
    <source>
        <dbReference type="Pfam" id="PF14206"/>
    </source>
</evidence>
<accession>A0AAE3W945</accession>
<evidence type="ECO:0000313" key="3">
    <source>
        <dbReference type="Proteomes" id="UP001240236"/>
    </source>
</evidence>
<organism evidence="2 3">
    <name type="scientific">Catenuloplanes indicus</name>
    <dbReference type="NCBI Taxonomy" id="137267"/>
    <lineage>
        <taxon>Bacteria</taxon>
        <taxon>Bacillati</taxon>
        <taxon>Actinomycetota</taxon>
        <taxon>Actinomycetes</taxon>
        <taxon>Micromonosporales</taxon>
        <taxon>Micromonosporaceae</taxon>
        <taxon>Catenuloplanes</taxon>
    </lineage>
</organism>
<protein>
    <recommendedName>
        <fullName evidence="1">Cysteine-rich CPCC domain-containing protein</fullName>
    </recommendedName>
</protein>
<dbReference type="EMBL" id="JAUSUZ010000001">
    <property type="protein sequence ID" value="MDQ0370750.1"/>
    <property type="molecule type" value="Genomic_DNA"/>
</dbReference>